<reference evidence="1 2" key="1">
    <citation type="submission" date="2016-04" db="EMBL/GenBank/DDBJ databases">
        <title>Genome analyses suggest a sexual origin of heterokaryosis in a supposedly ancient asexual fungus.</title>
        <authorList>
            <person name="Ropars J."/>
            <person name="Sedzielewska K."/>
            <person name="Noel J."/>
            <person name="Charron P."/>
            <person name="Farinelli L."/>
            <person name="Marton T."/>
            <person name="Kruger M."/>
            <person name="Pelin A."/>
            <person name="Brachmann A."/>
            <person name="Corradi N."/>
        </authorList>
    </citation>
    <scope>NUCLEOTIDE SEQUENCE [LARGE SCALE GENOMIC DNA]</scope>
    <source>
        <strain evidence="1 2">C2</strain>
    </source>
</reference>
<comment type="caution">
    <text evidence="1">The sequence shown here is derived from an EMBL/GenBank/DDBJ whole genome shotgun (WGS) entry which is preliminary data.</text>
</comment>
<dbReference type="EMBL" id="LLXL01008813">
    <property type="protein sequence ID" value="PKK46997.1"/>
    <property type="molecule type" value="Genomic_DNA"/>
</dbReference>
<evidence type="ECO:0000313" key="1">
    <source>
        <dbReference type="EMBL" id="PKK46997.1"/>
    </source>
</evidence>
<evidence type="ECO:0000313" key="2">
    <source>
        <dbReference type="Proteomes" id="UP000233469"/>
    </source>
</evidence>
<gene>
    <name evidence="1" type="ORF">RhiirC2_803726</name>
</gene>
<dbReference type="Proteomes" id="UP000233469">
    <property type="component" value="Unassembled WGS sequence"/>
</dbReference>
<proteinExistence type="predicted"/>
<organism evidence="1 2">
    <name type="scientific">Rhizophagus irregularis</name>
    <dbReference type="NCBI Taxonomy" id="588596"/>
    <lineage>
        <taxon>Eukaryota</taxon>
        <taxon>Fungi</taxon>
        <taxon>Fungi incertae sedis</taxon>
        <taxon>Mucoromycota</taxon>
        <taxon>Glomeromycotina</taxon>
        <taxon>Glomeromycetes</taxon>
        <taxon>Glomerales</taxon>
        <taxon>Glomeraceae</taxon>
        <taxon>Rhizophagus</taxon>
    </lineage>
</organism>
<dbReference type="AlphaFoldDB" id="A0A2N1LCD1"/>
<reference evidence="1 2" key="2">
    <citation type="submission" date="2017-10" db="EMBL/GenBank/DDBJ databases">
        <title>Extensive intraspecific genome diversity in a model arbuscular mycorrhizal fungus.</title>
        <authorList>
            <person name="Chen E.C.H."/>
            <person name="Morin E."/>
            <person name="Baudet D."/>
            <person name="Noel J."/>
            <person name="Ndikumana S."/>
            <person name="Charron P."/>
            <person name="St-Onge C."/>
            <person name="Giorgi J."/>
            <person name="Grigoriev I.V."/>
            <person name="Roux C."/>
            <person name="Martin F.M."/>
            <person name="Corradi N."/>
        </authorList>
    </citation>
    <scope>NUCLEOTIDE SEQUENCE [LARGE SCALE GENOMIC DNA]</scope>
    <source>
        <strain evidence="1 2">C2</strain>
    </source>
</reference>
<protein>
    <submittedName>
        <fullName evidence="1">Uncharacterized protein</fullName>
    </submittedName>
</protein>
<name>A0A2N1LCD1_9GLOM</name>
<sequence>MKYLILSICIATSNAPSVNFARYWTNLFINNMGTTKGIPKLRRKPKTNDFKSILEWFLEKYNLSTDSSRE</sequence>
<accession>A0A2N1LCD1</accession>